<reference evidence="13 15" key="2">
    <citation type="journal article" date="2018" name="Plant J.">
        <title>The Physcomitrella patens chromosome-scale assembly reveals moss genome structure and evolution.</title>
        <authorList>
            <person name="Lang D."/>
            <person name="Ullrich K.K."/>
            <person name="Murat F."/>
            <person name="Fuchs J."/>
            <person name="Jenkins J."/>
            <person name="Haas F.B."/>
            <person name="Piednoel M."/>
            <person name="Gundlach H."/>
            <person name="Van Bel M."/>
            <person name="Meyberg R."/>
            <person name="Vives C."/>
            <person name="Morata J."/>
            <person name="Symeonidi A."/>
            <person name="Hiss M."/>
            <person name="Muchero W."/>
            <person name="Kamisugi Y."/>
            <person name="Saleh O."/>
            <person name="Blanc G."/>
            <person name="Decker E.L."/>
            <person name="van Gessel N."/>
            <person name="Grimwood J."/>
            <person name="Hayes R.D."/>
            <person name="Graham S.W."/>
            <person name="Gunter L.E."/>
            <person name="McDaniel S.F."/>
            <person name="Hoernstein S.N.W."/>
            <person name="Larsson A."/>
            <person name="Li F.W."/>
            <person name="Perroud P.F."/>
            <person name="Phillips J."/>
            <person name="Ranjan P."/>
            <person name="Rokshar D.S."/>
            <person name="Rothfels C.J."/>
            <person name="Schneider L."/>
            <person name="Shu S."/>
            <person name="Stevenson D.W."/>
            <person name="Thummler F."/>
            <person name="Tillich M."/>
            <person name="Villarreal Aguilar J.C."/>
            <person name="Widiez T."/>
            <person name="Wong G.K."/>
            <person name="Wymore A."/>
            <person name="Zhang Y."/>
            <person name="Zimmer A.D."/>
            <person name="Quatrano R.S."/>
            <person name="Mayer K.F.X."/>
            <person name="Goodstein D."/>
            <person name="Casacuberta J.M."/>
            <person name="Vandepoele K."/>
            <person name="Reski R."/>
            <person name="Cuming A.C."/>
            <person name="Tuskan G.A."/>
            <person name="Maumus F."/>
            <person name="Salse J."/>
            <person name="Schmutz J."/>
            <person name="Rensing S.A."/>
        </authorList>
    </citation>
    <scope>NUCLEOTIDE SEQUENCE [LARGE SCALE GENOMIC DNA]</scope>
    <source>
        <strain evidence="14 15">cv. Gransden 2004</strain>
    </source>
</reference>
<evidence type="ECO:0000313" key="15">
    <source>
        <dbReference type="Proteomes" id="UP000006727"/>
    </source>
</evidence>
<dbReference type="STRING" id="3218.A0A2K1JC64"/>
<keyword evidence="15" id="KW-1185">Reference proteome</keyword>
<dbReference type="Gene3D" id="3.60.21.10">
    <property type="match status" value="1"/>
</dbReference>
<dbReference type="InterPro" id="IPR041792">
    <property type="entry name" value="MPP_PAP"/>
</dbReference>
<dbReference type="Pfam" id="PF00149">
    <property type="entry name" value="Metallophos"/>
    <property type="match status" value="1"/>
</dbReference>
<reference evidence="13 15" key="1">
    <citation type="journal article" date="2008" name="Science">
        <title>The Physcomitrella genome reveals evolutionary insights into the conquest of land by plants.</title>
        <authorList>
            <person name="Rensing S."/>
            <person name="Lang D."/>
            <person name="Zimmer A."/>
            <person name="Terry A."/>
            <person name="Salamov A."/>
            <person name="Shapiro H."/>
            <person name="Nishiyama T."/>
            <person name="Perroud P.-F."/>
            <person name="Lindquist E."/>
            <person name="Kamisugi Y."/>
            <person name="Tanahashi T."/>
            <person name="Sakakibara K."/>
            <person name="Fujita T."/>
            <person name="Oishi K."/>
            <person name="Shin-I T."/>
            <person name="Kuroki Y."/>
            <person name="Toyoda A."/>
            <person name="Suzuki Y."/>
            <person name="Hashimoto A."/>
            <person name="Yamaguchi K."/>
            <person name="Sugano A."/>
            <person name="Kohara Y."/>
            <person name="Fujiyama A."/>
            <person name="Anterola A."/>
            <person name="Aoki S."/>
            <person name="Ashton N."/>
            <person name="Barbazuk W.B."/>
            <person name="Barker E."/>
            <person name="Bennetzen J."/>
            <person name="Bezanilla M."/>
            <person name="Blankenship R."/>
            <person name="Cho S.H."/>
            <person name="Dutcher S."/>
            <person name="Estelle M."/>
            <person name="Fawcett J.A."/>
            <person name="Gundlach H."/>
            <person name="Hanada K."/>
            <person name="Heyl A."/>
            <person name="Hicks K.A."/>
            <person name="Hugh J."/>
            <person name="Lohr M."/>
            <person name="Mayer K."/>
            <person name="Melkozernov A."/>
            <person name="Murata T."/>
            <person name="Nelson D."/>
            <person name="Pils B."/>
            <person name="Prigge M."/>
            <person name="Reiss B."/>
            <person name="Renner T."/>
            <person name="Rombauts S."/>
            <person name="Rushton P."/>
            <person name="Sanderfoot A."/>
            <person name="Schween G."/>
            <person name="Shiu S.-H."/>
            <person name="Stueber K."/>
            <person name="Theodoulou F.L."/>
            <person name="Tu H."/>
            <person name="Van de Peer Y."/>
            <person name="Verrier P.J."/>
            <person name="Waters E."/>
            <person name="Wood A."/>
            <person name="Yang L."/>
            <person name="Cove D."/>
            <person name="Cuming A."/>
            <person name="Hasebe M."/>
            <person name="Lucas S."/>
            <person name="Mishler D.B."/>
            <person name="Reski R."/>
            <person name="Grigoriev I."/>
            <person name="Quatrano R.S."/>
            <person name="Boore J.L."/>
        </authorList>
    </citation>
    <scope>NUCLEOTIDE SEQUENCE [LARGE SCALE GENOMIC DNA]</scope>
    <source>
        <strain evidence="14 15">cv. Gransden 2004</strain>
    </source>
</reference>
<dbReference type="InterPro" id="IPR008963">
    <property type="entry name" value="Purple_acid_Pase-like_N"/>
</dbReference>
<dbReference type="InterPro" id="IPR015914">
    <property type="entry name" value="PAPs_N"/>
</dbReference>
<evidence type="ECO:0000256" key="1">
    <source>
        <dbReference type="ARBA" id="ARBA00004613"/>
    </source>
</evidence>
<feature type="domain" description="Purple acid phosphatase C-terminal" evidence="10">
    <location>
        <begin position="598"/>
        <end position="657"/>
    </location>
</feature>
<dbReference type="Pfam" id="PF14008">
    <property type="entry name" value="Metallophos_C"/>
    <property type="match status" value="1"/>
</dbReference>
<feature type="region of interest" description="Disordered" evidence="8">
    <location>
        <begin position="31"/>
        <end position="53"/>
    </location>
</feature>
<comment type="similarity">
    <text evidence="2 7">Belongs to the metallophosphoesterase superfamily. Purple acid phosphatase family.</text>
</comment>
<evidence type="ECO:0000259" key="10">
    <source>
        <dbReference type="Pfam" id="PF14008"/>
    </source>
</evidence>
<dbReference type="Gramene" id="Pp3c15_6210V3.1">
    <property type="protein sequence ID" value="Pp3c15_6210V3.1"/>
    <property type="gene ID" value="Pp3c15_6210"/>
</dbReference>
<feature type="domain" description="Purple acid phosphatase N-terminal" evidence="11">
    <location>
        <begin position="245"/>
        <end position="343"/>
    </location>
</feature>
<dbReference type="InterPro" id="IPR004843">
    <property type="entry name" value="Calcineurin-like_PHP"/>
</dbReference>
<evidence type="ECO:0000313" key="14">
    <source>
        <dbReference type="EnsemblPlants" id="Pp3c15_6210V3.1"/>
    </source>
</evidence>
<keyword evidence="5 7" id="KW-0732">Signal</keyword>
<dbReference type="Pfam" id="PF17808">
    <property type="entry name" value="fn3_PAP"/>
    <property type="match status" value="1"/>
</dbReference>
<organism evidence="13">
    <name type="scientific">Physcomitrium patens</name>
    <name type="common">Spreading-leaved earth moss</name>
    <name type="synonym">Physcomitrella patens</name>
    <dbReference type="NCBI Taxonomy" id="3218"/>
    <lineage>
        <taxon>Eukaryota</taxon>
        <taxon>Viridiplantae</taxon>
        <taxon>Streptophyta</taxon>
        <taxon>Embryophyta</taxon>
        <taxon>Bryophyta</taxon>
        <taxon>Bryophytina</taxon>
        <taxon>Bryopsida</taxon>
        <taxon>Funariidae</taxon>
        <taxon>Funariales</taxon>
        <taxon>Funariaceae</taxon>
        <taxon>Physcomitrium</taxon>
    </lineage>
</organism>
<dbReference type="PANTHER" id="PTHR45778:SF3">
    <property type="entry name" value="PURPLE ACID PHOSPHATASE"/>
    <property type="match status" value="1"/>
</dbReference>
<protein>
    <recommendedName>
        <fullName evidence="7">Purple acid phosphatase</fullName>
        <ecNumber evidence="7">3.1.3.2</ecNumber>
    </recommendedName>
</protein>
<feature type="chain" id="PRO_5043074837" description="Purple acid phosphatase" evidence="7">
    <location>
        <begin position="30"/>
        <end position="662"/>
    </location>
</feature>
<evidence type="ECO:0000256" key="6">
    <source>
        <dbReference type="ARBA" id="ARBA00023180"/>
    </source>
</evidence>
<evidence type="ECO:0000259" key="12">
    <source>
        <dbReference type="Pfam" id="PF17808"/>
    </source>
</evidence>
<dbReference type="PANTHER" id="PTHR45778">
    <property type="entry name" value="PURPLE ACID PHOSPHATASE-RELATED"/>
    <property type="match status" value="1"/>
</dbReference>
<dbReference type="EMBL" id="ABEU02000015">
    <property type="protein sequence ID" value="PNR39123.1"/>
    <property type="molecule type" value="Genomic_DNA"/>
</dbReference>
<dbReference type="Proteomes" id="UP000006727">
    <property type="component" value="Chromosome 15"/>
</dbReference>
<dbReference type="InterPro" id="IPR040974">
    <property type="entry name" value="Fn3_PAP"/>
</dbReference>
<dbReference type="CDD" id="cd00839">
    <property type="entry name" value="MPP_PAPs"/>
    <property type="match status" value="1"/>
</dbReference>
<sequence length="662" mass="71693">MLIVYSKHRLPKTLLGLVVLVILCTSSRCETSGRKTAPQPRHSRFGNSPLHHGDSDHSAVLNVVRKFSVDHPLGDQDLFSTINRRRLASCSNLYPYAAIAVDTTGQLADVQNVTVTVSGVTKPSDQDWVGVFSPTDANTDACPTESAAMYLQTGDTSSLPLTCHYPVKYKFLNTDPEYISCGKPTCEVSAGSRCFVQTCSGSVSFRLINIRTDVFFVFFTGGLALPCVINASSALSFANPKSPLYGHLSSVDSTGTQMRVTWVSGDSSPQQVKYNGLTATSNVSTFTAASMSSHAANPASDFGWHDPGFIHSAVMIGLTPSTSYIYSFGSDDVGWSKITNFTTPPAVGANSVRVVMYGDMGKAERENASIHYSAPGSIGVVDALTRRNDVDVVLHIGDISYATGFLVEWDSFLELLTPVASKVSYMTAIGNHERDFPGSGSVYTLTDSGGEIGVPYETYFPMPAAAADKPWYSYSSGPIHFTVMSTEHNWTRGSEQYSWLQEDLASVNRTITPWIVFTGHRPMYSSYTSSLDFLLAPVDTNFAPELEPLLLSAKVDIAVWGHVHNYERSCAVFNGTCLGMPTNDSAGIATYNNADYKAPVQIVVGTAGFESNDFGTATPPAWSLARIKDYGYIYIQADRTRLTVQFVSSTSGTVGDQCSFTR</sequence>
<feature type="signal peptide" evidence="7">
    <location>
        <begin position="1"/>
        <end position="29"/>
    </location>
</feature>
<evidence type="ECO:0000256" key="4">
    <source>
        <dbReference type="ARBA" id="ARBA00022525"/>
    </source>
</evidence>
<dbReference type="OrthoDB" id="45007at2759"/>
<dbReference type="SUPFAM" id="SSF56300">
    <property type="entry name" value="Metallo-dependent phosphatases"/>
    <property type="match status" value="1"/>
</dbReference>
<keyword evidence="4" id="KW-0964">Secreted</keyword>
<evidence type="ECO:0000259" key="11">
    <source>
        <dbReference type="Pfam" id="PF16656"/>
    </source>
</evidence>
<dbReference type="InterPro" id="IPR025733">
    <property type="entry name" value="PAPs_C"/>
</dbReference>
<dbReference type="KEGG" id="ppp:112292174"/>
<evidence type="ECO:0000313" key="13">
    <source>
        <dbReference type="EMBL" id="PNR39123.1"/>
    </source>
</evidence>
<name>A0A2K1JC64_PHYPA</name>
<feature type="domain" description="Calcineurin-like phosphoesterase" evidence="9">
    <location>
        <begin position="378"/>
        <end position="566"/>
    </location>
</feature>
<keyword evidence="6" id="KW-0325">Glycoprotein</keyword>
<dbReference type="PaxDb" id="3218-PP1S291_30V6.1"/>
<dbReference type="Pfam" id="PF16656">
    <property type="entry name" value="Pur_ac_phosph_N"/>
    <property type="match status" value="1"/>
</dbReference>
<dbReference type="InterPro" id="IPR029052">
    <property type="entry name" value="Metallo-depent_PP-like"/>
</dbReference>
<keyword evidence="7" id="KW-0378">Hydrolase</keyword>
<evidence type="ECO:0000256" key="2">
    <source>
        <dbReference type="ARBA" id="ARBA00008723"/>
    </source>
</evidence>
<evidence type="ECO:0000259" key="9">
    <source>
        <dbReference type="Pfam" id="PF00149"/>
    </source>
</evidence>
<proteinExistence type="inferred from homology"/>
<evidence type="ECO:0000256" key="3">
    <source>
        <dbReference type="ARBA" id="ARBA00011738"/>
    </source>
</evidence>
<accession>A0A2K1JC64</accession>
<comment type="subunit">
    <text evidence="3">Homodimer.</text>
</comment>
<dbReference type="GeneID" id="112292174"/>
<dbReference type="RefSeq" id="XP_024396163.1">
    <property type="nucleotide sequence ID" value="XM_024540395.2"/>
</dbReference>
<dbReference type="SUPFAM" id="SSF49363">
    <property type="entry name" value="Purple acid phosphatase, N-terminal domain"/>
    <property type="match status" value="1"/>
</dbReference>
<feature type="domain" description="Purple acid phosphatase Fn3-like" evidence="12">
    <location>
        <begin position="108"/>
        <end position="239"/>
    </location>
</feature>
<dbReference type="EnsemblPlants" id="Pp3c15_6210V3.1">
    <property type="protein sequence ID" value="Pp3c15_6210V3.1"/>
    <property type="gene ID" value="Pp3c15_6210"/>
</dbReference>
<gene>
    <name evidence="14" type="primary">LOC112292174</name>
    <name evidence="13" type="ORF">PHYPA_019401</name>
</gene>
<dbReference type="GO" id="GO:0046872">
    <property type="term" value="F:metal ion binding"/>
    <property type="evidence" value="ECO:0007669"/>
    <property type="project" value="InterPro"/>
</dbReference>
<dbReference type="GO" id="GO:0005576">
    <property type="term" value="C:extracellular region"/>
    <property type="evidence" value="ECO:0007669"/>
    <property type="project" value="UniProtKB-SubCell"/>
</dbReference>
<evidence type="ECO:0000256" key="5">
    <source>
        <dbReference type="ARBA" id="ARBA00022729"/>
    </source>
</evidence>
<dbReference type="AlphaFoldDB" id="A0A2K1JC64"/>
<evidence type="ECO:0000256" key="7">
    <source>
        <dbReference type="RuleBase" id="RU361203"/>
    </source>
</evidence>
<dbReference type="Gramene" id="Pp3c15_6210V3.3">
    <property type="protein sequence ID" value="Pp3c15_6210V3.3"/>
    <property type="gene ID" value="Pp3c15_6210"/>
</dbReference>
<dbReference type="Gene3D" id="2.60.40.380">
    <property type="entry name" value="Purple acid phosphatase-like, N-terminal"/>
    <property type="match status" value="1"/>
</dbReference>
<comment type="catalytic activity">
    <reaction evidence="7">
        <text>a phosphate monoester + H2O = an alcohol + phosphate</text>
        <dbReference type="Rhea" id="RHEA:15017"/>
        <dbReference type="ChEBI" id="CHEBI:15377"/>
        <dbReference type="ChEBI" id="CHEBI:30879"/>
        <dbReference type="ChEBI" id="CHEBI:43474"/>
        <dbReference type="ChEBI" id="CHEBI:67140"/>
        <dbReference type="EC" id="3.1.3.2"/>
    </reaction>
</comment>
<comment type="subcellular location">
    <subcellularLocation>
        <location evidence="1">Secreted</location>
    </subcellularLocation>
</comment>
<reference evidence="14" key="3">
    <citation type="submission" date="2020-12" db="UniProtKB">
        <authorList>
            <consortium name="EnsemblPlants"/>
        </authorList>
    </citation>
    <scope>IDENTIFICATION</scope>
</reference>
<evidence type="ECO:0000256" key="8">
    <source>
        <dbReference type="SAM" id="MobiDB-lite"/>
    </source>
</evidence>
<dbReference type="EC" id="3.1.3.2" evidence="7"/>
<dbReference type="EnsemblPlants" id="Pp3c15_6210V3.3">
    <property type="protein sequence ID" value="Pp3c15_6210V3.3"/>
    <property type="gene ID" value="Pp3c15_6210"/>
</dbReference>
<dbReference type="GO" id="GO:0003993">
    <property type="term" value="F:acid phosphatase activity"/>
    <property type="evidence" value="ECO:0007669"/>
    <property type="project" value="UniProtKB-EC"/>
</dbReference>